<dbReference type="RefSeq" id="WP_233530768.1">
    <property type="nucleotide sequence ID" value="NZ_JAEHJZ010000074.1"/>
</dbReference>
<sequence length="157" mass="18009">MLKVNQVFTQYRSEFMGKSSDVQFFWGSFDLAISRFSGRKAPLHPGGIPNLPDWVTQEAYSHEVMNCGFWPGNEATPFAAFYSYIYPAPDGFKDAAIKPSSAYFHDDLGEFILKYEDVQKSENPSEVLLEFLRSSYDNAAKLADWDTEKFKFKLEKN</sequence>
<protein>
    <submittedName>
        <fullName evidence="1">Uncharacterized protein</fullName>
    </submittedName>
</protein>
<name>A0A934KYN7_9FLAO</name>
<dbReference type="EMBL" id="JAEHJZ010000074">
    <property type="protein sequence ID" value="MBJ7883032.1"/>
    <property type="molecule type" value="Genomic_DNA"/>
</dbReference>
<keyword evidence="2" id="KW-1185">Reference proteome</keyword>
<evidence type="ECO:0000313" key="1">
    <source>
        <dbReference type="EMBL" id="MBJ7883032.1"/>
    </source>
</evidence>
<organism evidence="1 2">
    <name type="scientific">Gelidibacter salicanalis</name>
    <dbReference type="NCBI Taxonomy" id="291193"/>
    <lineage>
        <taxon>Bacteria</taxon>
        <taxon>Pseudomonadati</taxon>
        <taxon>Bacteroidota</taxon>
        <taxon>Flavobacteriia</taxon>
        <taxon>Flavobacteriales</taxon>
        <taxon>Flavobacteriaceae</taxon>
        <taxon>Gelidibacter</taxon>
    </lineage>
</organism>
<accession>A0A934KYN7</accession>
<dbReference type="InterPro" id="IPR046038">
    <property type="entry name" value="DUF5996"/>
</dbReference>
<dbReference type="Proteomes" id="UP000662373">
    <property type="component" value="Unassembled WGS sequence"/>
</dbReference>
<dbReference type="Pfam" id="PF19459">
    <property type="entry name" value="DUF5996"/>
    <property type="match status" value="1"/>
</dbReference>
<feature type="non-terminal residue" evidence="1">
    <location>
        <position position="1"/>
    </location>
</feature>
<proteinExistence type="predicted"/>
<gene>
    <name evidence="1" type="ORF">JEM65_20575</name>
</gene>
<comment type="caution">
    <text evidence="1">The sequence shown here is derived from an EMBL/GenBank/DDBJ whole genome shotgun (WGS) entry which is preliminary data.</text>
</comment>
<evidence type="ECO:0000313" key="2">
    <source>
        <dbReference type="Proteomes" id="UP000662373"/>
    </source>
</evidence>
<dbReference type="AlphaFoldDB" id="A0A934KYN7"/>
<reference evidence="1 2" key="1">
    <citation type="submission" date="2020-09" db="EMBL/GenBank/DDBJ databases">
        <title>Draft genome of Gelidibacter salicanalis PAMC21136.</title>
        <authorList>
            <person name="Park H."/>
        </authorList>
    </citation>
    <scope>NUCLEOTIDE SEQUENCE [LARGE SCALE GENOMIC DNA]</scope>
    <source>
        <strain evidence="1 2">PAMC21136</strain>
    </source>
</reference>